<protein>
    <recommendedName>
        <fullName evidence="1">CAAX prenyl protease 2/Lysostaphin resistance protein A-like domain-containing protein</fullName>
    </recommendedName>
</protein>
<dbReference type="EMBL" id="HBGG01033773">
    <property type="protein sequence ID" value="CAD9215447.1"/>
    <property type="molecule type" value="Transcribed_RNA"/>
</dbReference>
<sequence>MFVGSLLLRPVVGLSGPKLLGTDPEAVERLLQLPSTLDPSHLLAALATAAAVTATRTALLQVWPEFAAATDKSNKQVLTPLQPADLAVVAFLPGIAEESLFRGALIPGLFPDWRGALLSGVIFGALHNNGGRNVAFSVWASAVGALYGALFLYTEDVTSPILAHSLANLASAVLWLQLRKDGTEQQ</sequence>
<accession>A0A7S1T1R1</accession>
<gene>
    <name evidence="2" type="ORF">TCHU04912_LOCUS17687</name>
</gene>
<dbReference type="Pfam" id="PF02517">
    <property type="entry name" value="Rce1-like"/>
    <property type="match status" value="1"/>
</dbReference>
<name>A0A7S1T1R1_9CHLO</name>
<organism evidence="2">
    <name type="scientific">Tetraselmis chuii</name>
    <dbReference type="NCBI Taxonomy" id="63592"/>
    <lineage>
        <taxon>Eukaryota</taxon>
        <taxon>Viridiplantae</taxon>
        <taxon>Chlorophyta</taxon>
        <taxon>core chlorophytes</taxon>
        <taxon>Chlorodendrophyceae</taxon>
        <taxon>Chlorodendrales</taxon>
        <taxon>Chlorodendraceae</taxon>
        <taxon>Tetraselmis</taxon>
    </lineage>
</organism>
<dbReference type="AlphaFoldDB" id="A0A7S1T1R1"/>
<dbReference type="GO" id="GO:0080120">
    <property type="term" value="P:CAAX-box protein maturation"/>
    <property type="evidence" value="ECO:0007669"/>
    <property type="project" value="UniProtKB-ARBA"/>
</dbReference>
<proteinExistence type="predicted"/>
<dbReference type="PANTHER" id="PTHR43592">
    <property type="entry name" value="CAAX AMINO TERMINAL PROTEASE"/>
    <property type="match status" value="1"/>
</dbReference>
<dbReference type="PANTHER" id="PTHR43592:SF7">
    <property type="entry name" value="CAAX AMINO TERMINAL PROTEASE FAMILY PROTEIN"/>
    <property type="match status" value="1"/>
</dbReference>
<dbReference type="GO" id="GO:0004175">
    <property type="term" value="F:endopeptidase activity"/>
    <property type="evidence" value="ECO:0007669"/>
    <property type="project" value="UniProtKB-ARBA"/>
</dbReference>
<evidence type="ECO:0000313" key="2">
    <source>
        <dbReference type="EMBL" id="CAD9215447.1"/>
    </source>
</evidence>
<reference evidence="2" key="1">
    <citation type="submission" date="2021-01" db="EMBL/GenBank/DDBJ databases">
        <authorList>
            <person name="Corre E."/>
            <person name="Pelletier E."/>
            <person name="Niang G."/>
            <person name="Scheremetjew M."/>
            <person name="Finn R."/>
            <person name="Kale V."/>
            <person name="Holt S."/>
            <person name="Cochrane G."/>
            <person name="Meng A."/>
            <person name="Brown T."/>
            <person name="Cohen L."/>
        </authorList>
    </citation>
    <scope>NUCLEOTIDE SEQUENCE</scope>
    <source>
        <strain evidence="2">PLY429</strain>
    </source>
</reference>
<dbReference type="InterPro" id="IPR003675">
    <property type="entry name" value="Rce1/LyrA-like_dom"/>
</dbReference>
<evidence type="ECO:0000259" key="1">
    <source>
        <dbReference type="Pfam" id="PF02517"/>
    </source>
</evidence>
<feature type="domain" description="CAAX prenyl protease 2/Lysostaphin resistance protein A-like" evidence="1">
    <location>
        <begin position="83"/>
        <end position="169"/>
    </location>
</feature>